<keyword evidence="4 8" id="KW-0812">Transmembrane</keyword>
<dbReference type="Pfam" id="PF02714">
    <property type="entry name" value="RSN1_7TM"/>
    <property type="match status" value="1"/>
</dbReference>
<feature type="transmembrane region" description="Helical" evidence="8">
    <location>
        <begin position="991"/>
        <end position="1012"/>
    </location>
</feature>
<feature type="transmembrane region" description="Helical" evidence="8">
    <location>
        <begin position="6"/>
        <end position="29"/>
    </location>
</feature>
<keyword evidence="12" id="KW-1185">Reference proteome</keyword>
<dbReference type="InterPro" id="IPR045122">
    <property type="entry name" value="Csc1-like"/>
</dbReference>
<feature type="domain" description="CSC1/OSCA1-like N-terminal transmembrane" evidence="10">
    <location>
        <begin position="95"/>
        <end position="199"/>
    </location>
</feature>
<sequence length="1429" mass="159784">MELVSIGYSLAFNVASCIIIFIAFGISMVQRSPLIAPRCANRPPEVPFLGGSGGWFIETFGWIPYVMNLSYRQMLTGIPGTGTRSKGSRGPLLKMNLDGIVFLRFHEMSLKFCSVVCLISLAVVLPLNYTASCYQDADNEACRLTNFDRTTTANIAARELDGTAVFGDTFTKSNQVRAFVISALVWVVSFILCWFLWQEYEFLLGVRRKYYLEADHYCDRVDGDTEVDLMGDDEETEQRRLLTKSEPWRVNPELFETAPSVELYSVLVGNLPLKPSEILSNKNANMHRTQEDYESGADTDTEEETKSRDVLKIINSIPTTEWQLAVTSAMFDRAITGEDCYTSSVAAVTVLPDPECLAASWRKWYASIGVQRRLNYVRHLLKQQGYATSSTEFEAISHNENLVDPFSPVPHHGKAQSTMYSRELAQSSAMCCPLGCNQEKLDKMSVDELLDEEASLLERVLMTSHNLKDAQIAAIMKANKERPPEQRASKTKKKKKEKRASRPSRKLTDEIQLTEVFDRSKNTPTKTPATKRRGHAHHASMSNLGSTQTPSLDKASRRSRHQHAHTTMAEGLGDGVTSAMPFSFGGMFGGGKGGGDVEEATTPQDRGEDESHISSRSKPKLSSLATPHQPHRKNVIYHDDAKQPIRVDLPPFSPSQRRNPEQPFVPHTSAVRSTSTTARRSSIFILPSPRNLSKVASLKKLQSPQHKHPLLKRSSSSEHNGRVEVSSSQERLKPNHLRTRSKTEDHISVHAGRERDGLKANGGHHGPRSRLMSADDVIQDLIRAEDDDNERTVFSLTTDGILLTQRQDKIQQSLTPTSDDGQSDRDGRWTRAGWGTLFDYLKKICKSAFSYCCRIRFPCSQATRMTKKKLGRAGSYAVVTFTSRQAAASARSCCIDGRGSSRWYVIHDLPVSPLSEAAPFDLKTCRNCCRPVTLSLNPGQKKIRKYVAVFCIFLIYTSYTIPIAWVSDLTSENIDTIFPDYNNLKSTTQNIISGYLSGITLTIFLSVAPYLFKIISNFGSGAESLNAAERHTLKYYWFFQLSTCYTGSFLATIITNLFNFGNTGDLFYQSSAKETFARIATDLPTTSSAFWLNWLIVRTFSVIPLQYLLQFNAHLFRFIRMKCCSRLQQGGGMGGPLPFRVYVDSSVVLLCAITFSIVSPLVVPFALIYFATTIPLWRRQLLLVYRPMFDAGGMRWPFLFMAAMSALYLSIVLIAAILLLKNMFTPSIIAILAIIPTIDFHLSCNKRFKKAYSDIGLMQAGLINESDKKRGVLDSLSFDLEKFHEKENFRQWIVDAHLSAFIPVCMSDNKQLVDTLTAAPAQTFCQQNLADLNNECNITEPVGGGVDDLGGGGYLSDDDSLSACSSFSSTSSPTKFDEEKAIIQKRRKILQEKALVQGTSKTEKCRASKTRRRKKKEKEQPNGNQSPLI</sequence>
<feature type="transmembrane region" description="Helical" evidence="8">
    <location>
        <begin position="1224"/>
        <end position="1242"/>
    </location>
</feature>
<feature type="compositionally biased region" description="Basic and acidic residues" evidence="7">
    <location>
        <begin position="636"/>
        <end position="645"/>
    </location>
</feature>
<dbReference type="EMBL" id="BRXW01000503">
    <property type="protein sequence ID" value="GMH60712.1"/>
    <property type="molecule type" value="Genomic_DNA"/>
</dbReference>
<feature type="transmembrane region" description="Helical" evidence="8">
    <location>
        <begin position="1147"/>
        <end position="1177"/>
    </location>
</feature>
<evidence type="ECO:0000256" key="2">
    <source>
        <dbReference type="ARBA" id="ARBA00007779"/>
    </source>
</evidence>
<dbReference type="GO" id="GO:0005886">
    <property type="term" value="C:plasma membrane"/>
    <property type="evidence" value="ECO:0007669"/>
    <property type="project" value="TreeGrafter"/>
</dbReference>
<dbReference type="GO" id="GO:0005227">
    <property type="term" value="F:calcium-activated cation channel activity"/>
    <property type="evidence" value="ECO:0007669"/>
    <property type="project" value="InterPro"/>
</dbReference>
<dbReference type="Pfam" id="PF13967">
    <property type="entry name" value="RSN1_TM"/>
    <property type="match status" value="1"/>
</dbReference>
<dbReference type="PANTHER" id="PTHR13018">
    <property type="entry name" value="PROBABLE MEMBRANE PROTEIN DUF221-RELATED"/>
    <property type="match status" value="1"/>
</dbReference>
<evidence type="ECO:0000256" key="7">
    <source>
        <dbReference type="SAM" id="MobiDB-lite"/>
    </source>
</evidence>
<accession>A0A9W7A0J7</accession>
<dbReference type="Proteomes" id="UP001165122">
    <property type="component" value="Unassembled WGS sequence"/>
</dbReference>
<dbReference type="InterPro" id="IPR003864">
    <property type="entry name" value="CSC1/OSCA1-like_7TM"/>
</dbReference>
<keyword evidence="3" id="KW-0813">Transport</keyword>
<evidence type="ECO:0000256" key="5">
    <source>
        <dbReference type="ARBA" id="ARBA00022989"/>
    </source>
</evidence>
<evidence type="ECO:0000313" key="11">
    <source>
        <dbReference type="EMBL" id="GMH60712.1"/>
    </source>
</evidence>
<feature type="transmembrane region" description="Helical" evidence="8">
    <location>
        <begin position="1198"/>
        <end position="1218"/>
    </location>
</feature>
<keyword evidence="5 8" id="KW-1133">Transmembrane helix</keyword>
<feature type="region of interest" description="Disordered" evidence="7">
    <location>
        <begin position="477"/>
        <end position="574"/>
    </location>
</feature>
<keyword evidence="6 8" id="KW-0472">Membrane</keyword>
<feature type="compositionally biased region" description="Basic and acidic residues" evidence="7">
    <location>
        <begin position="741"/>
        <end position="758"/>
    </location>
</feature>
<reference evidence="12" key="1">
    <citation type="journal article" date="2023" name="Commun. Biol.">
        <title>Genome analysis of Parmales, the sister group of diatoms, reveals the evolutionary specialization of diatoms from phago-mixotrophs to photoautotrophs.</title>
        <authorList>
            <person name="Ban H."/>
            <person name="Sato S."/>
            <person name="Yoshikawa S."/>
            <person name="Yamada K."/>
            <person name="Nakamura Y."/>
            <person name="Ichinomiya M."/>
            <person name="Sato N."/>
            <person name="Blanc-Mathieu R."/>
            <person name="Endo H."/>
            <person name="Kuwata A."/>
            <person name="Ogata H."/>
        </authorList>
    </citation>
    <scope>NUCLEOTIDE SEQUENCE [LARGE SCALE GENOMIC DNA]</scope>
    <source>
        <strain evidence="12">NIES 3700</strain>
    </source>
</reference>
<comment type="subcellular location">
    <subcellularLocation>
        <location evidence="1">Membrane</location>
        <topology evidence="1">Multi-pass membrane protein</topology>
    </subcellularLocation>
</comment>
<feature type="compositionally biased region" description="Polar residues" evidence="7">
    <location>
        <begin position="540"/>
        <end position="551"/>
    </location>
</feature>
<evidence type="ECO:0000259" key="10">
    <source>
        <dbReference type="Pfam" id="PF13967"/>
    </source>
</evidence>
<evidence type="ECO:0000313" key="12">
    <source>
        <dbReference type="Proteomes" id="UP001165122"/>
    </source>
</evidence>
<dbReference type="PANTHER" id="PTHR13018:SF5">
    <property type="entry name" value="RE44586P"/>
    <property type="match status" value="1"/>
</dbReference>
<organism evidence="11 12">
    <name type="scientific">Triparma laevis f. longispina</name>
    <dbReference type="NCBI Taxonomy" id="1714387"/>
    <lineage>
        <taxon>Eukaryota</taxon>
        <taxon>Sar</taxon>
        <taxon>Stramenopiles</taxon>
        <taxon>Ochrophyta</taxon>
        <taxon>Bolidophyceae</taxon>
        <taxon>Parmales</taxon>
        <taxon>Triparmaceae</taxon>
        <taxon>Triparma</taxon>
    </lineage>
</organism>
<feature type="transmembrane region" description="Helical" evidence="8">
    <location>
        <begin position="946"/>
        <end position="965"/>
    </location>
</feature>
<evidence type="ECO:0000256" key="6">
    <source>
        <dbReference type="ARBA" id="ARBA00023136"/>
    </source>
</evidence>
<proteinExistence type="inferred from homology"/>
<feature type="compositionally biased region" description="Basic residues" evidence="7">
    <location>
        <begin position="529"/>
        <end position="538"/>
    </location>
</feature>
<feature type="compositionally biased region" description="Basic residues" evidence="7">
    <location>
        <begin position="489"/>
        <end position="505"/>
    </location>
</feature>
<comment type="caution">
    <text evidence="11">The sequence shown here is derived from an EMBL/GenBank/DDBJ whole genome shotgun (WGS) entry which is preliminary data.</text>
</comment>
<dbReference type="InterPro" id="IPR032880">
    <property type="entry name" value="CSC1/OSCA1-like_N"/>
</dbReference>
<evidence type="ECO:0008006" key="13">
    <source>
        <dbReference type="Google" id="ProtNLM"/>
    </source>
</evidence>
<name>A0A9W7A0J7_9STRA</name>
<feature type="region of interest" description="Disordered" evidence="7">
    <location>
        <begin position="699"/>
        <end position="771"/>
    </location>
</feature>
<feature type="region of interest" description="Disordered" evidence="7">
    <location>
        <begin position="586"/>
        <end position="685"/>
    </location>
</feature>
<feature type="compositionally biased region" description="Basic residues" evidence="7">
    <location>
        <begin position="1407"/>
        <end position="1416"/>
    </location>
</feature>
<feature type="compositionally biased region" description="Acidic residues" evidence="7">
    <location>
        <begin position="292"/>
        <end position="303"/>
    </location>
</feature>
<evidence type="ECO:0000256" key="8">
    <source>
        <dbReference type="SAM" id="Phobius"/>
    </source>
</evidence>
<feature type="compositionally biased region" description="Polar residues" evidence="7">
    <location>
        <begin position="810"/>
        <end position="820"/>
    </location>
</feature>
<feature type="domain" description="CSC1/OSCA1-like 7TM region" evidence="9">
    <location>
        <begin position="944"/>
        <end position="1216"/>
    </location>
</feature>
<feature type="region of interest" description="Disordered" evidence="7">
    <location>
        <begin position="807"/>
        <end position="826"/>
    </location>
</feature>
<feature type="region of interest" description="Disordered" evidence="7">
    <location>
        <begin position="1394"/>
        <end position="1429"/>
    </location>
</feature>
<feature type="transmembrane region" description="Helical" evidence="8">
    <location>
        <begin position="176"/>
        <end position="197"/>
    </location>
</feature>
<evidence type="ECO:0000256" key="4">
    <source>
        <dbReference type="ARBA" id="ARBA00022692"/>
    </source>
</evidence>
<dbReference type="OrthoDB" id="2150324at2759"/>
<gene>
    <name evidence="11" type="ORF">TrLO_g906</name>
</gene>
<evidence type="ECO:0000259" key="9">
    <source>
        <dbReference type="Pfam" id="PF02714"/>
    </source>
</evidence>
<feature type="compositionally biased region" description="Basic and acidic residues" evidence="7">
    <location>
        <begin position="478"/>
        <end position="488"/>
    </location>
</feature>
<feature type="compositionally biased region" description="Low complexity" evidence="7">
    <location>
        <begin position="668"/>
        <end position="682"/>
    </location>
</feature>
<evidence type="ECO:0000256" key="3">
    <source>
        <dbReference type="ARBA" id="ARBA00022448"/>
    </source>
</evidence>
<evidence type="ECO:0000256" key="1">
    <source>
        <dbReference type="ARBA" id="ARBA00004141"/>
    </source>
</evidence>
<feature type="region of interest" description="Disordered" evidence="7">
    <location>
        <begin position="284"/>
        <end position="306"/>
    </location>
</feature>
<feature type="transmembrane region" description="Helical" evidence="8">
    <location>
        <begin position="1033"/>
        <end position="1058"/>
    </location>
</feature>
<comment type="similarity">
    <text evidence="2">Belongs to the CSC1 (TC 1.A.17) family.</text>
</comment>
<protein>
    <recommendedName>
        <fullName evidence="13">CSC1/OSCA1-like 7TM region domain-containing protein</fullName>
    </recommendedName>
</protein>